<gene>
    <name evidence="3" type="ORF">GK047_01255</name>
</gene>
<dbReference type="PANTHER" id="PTHR22946">
    <property type="entry name" value="DIENELACTONE HYDROLASE DOMAIN-CONTAINING PROTEIN-RELATED"/>
    <property type="match status" value="1"/>
</dbReference>
<name>A0A6G3ZST8_9BACL</name>
<protein>
    <submittedName>
        <fullName evidence="3">Prolyl oligopeptidase family serine peptidase</fullName>
    </submittedName>
</protein>
<dbReference type="InterPro" id="IPR001375">
    <property type="entry name" value="Peptidase_S9_cat"/>
</dbReference>
<dbReference type="Gene3D" id="3.40.50.1820">
    <property type="entry name" value="alpha/beta hydrolase"/>
    <property type="match status" value="1"/>
</dbReference>
<sequence>MIKQVFFLSFICFILISCSSNRATLENDNSQSFERSRTGFHTKLIKNEPAPQEYSKDLPPRGVSEIKYKSGDLELRAWISELPNNGEQHPAVVYVHGGFSFGTEDWKNAKRFQDAGYIVLTPMLRGENGNPGSFELFFGEVDDVISAGNLLLSFKDVDPKRIFLAGHSSGGTISMLVSMLPSTYRAIATYGAAPDQERFLKSGWDKVAPFDAKDVTEVAMRSPNKFIQSIQKQLIVYVGKKDTDHLKENNNFVQTAKQNGESCDFTLIEGDHFTSLDKSILDSIDKFNKMQ</sequence>
<evidence type="ECO:0000256" key="1">
    <source>
        <dbReference type="SAM" id="SignalP"/>
    </source>
</evidence>
<dbReference type="InterPro" id="IPR029058">
    <property type="entry name" value="AB_hydrolase_fold"/>
</dbReference>
<dbReference type="SUPFAM" id="SSF53474">
    <property type="entry name" value="alpha/beta-Hydrolases"/>
    <property type="match status" value="1"/>
</dbReference>
<evidence type="ECO:0000259" key="2">
    <source>
        <dbReference type="Pfam" id="PF00326"/>
    </source>
</evidence>
<dbReference type="InterPro" id="IPR050261">
    <property type="entry name" value="FrsA_esterase"/>
</dbReference>
<evidence type="ECO:0000313" key="3">
    <source>
        <dbReference type="EMBL" id="NEW04651.1"/>
    </source>
</evidence>
<dbReference type="GO" id="GO:0006508">
    <property type="term" value="P:proteolysis"/>
    <property type="evidence" value="ECO:0007669"/>
    <property type="project" value="InterPro"/>
</dbReference>
<dbReference type="GO" id="GO:0008236">
    <property type="term" value="F:serine-type peptidase activity"/>
    <property type="evidence" value="ECO:0007669"/>
    <property type="project" value="InterPro"/>
</dbReference>
<reference evidence="3" key="1">
    <citation type="submission" date="2020-02" db="EMBL/GenBank/DDBJ databases">
        <authorList>
            <person name="Shen X.-R."/>
            <person name="Zhang Y.-X."/>
        </authorList>
    </citation>
    <scope>NUCLEOTIDE SEQUENCE</scope>
    <source>
        <strain evidence="3">SYP-B3998</strain>
    </source>
</reference>
<dbReference type="Pfam" id="PF00326">
    <property type="entry name" value="Peptidase_S9"/>
    <property type="match status" value="1"/>
</dbReference>
<proteinExistence type="predicted"/>
<keyword evidence="1" id="KW-0732">Signal</keyword>
<dbReference type="RefSeq" id="WP_163940336.1">
    <property type="nucleotide sequence ID" value="NZ_JAAIKC010000001.1"/>
</dbReference>
<feature type="domain" description="Peptidase S9 prolyl oligopeptidase catalytic" evidence="2">
    <location>
        <begin position="108"/>
        <end position="265"/>
    </location>
</feature>
<dbReference type="AlphaFoldDB" id="A0A6G3ZST8"/>
<organism evidence="3">
    <name type="scientific">Paenibacillus sp. SYP-B3998</name>
    <dbReference type="NCBI Taxonomy" id="2678564"/>
    <lineage>
        <taxon>Bacteria</taxon>
        <taxon>Bacillati</taxon>
        <taxon>Bacillota</taxon>
        <taxon>Bacilli</taxon>
        <taxon>Bacillales</taxon>
        <taxon>Paenibacillaceae</taxon>
        <taxon>Paenibacillus</taxon>
    </lineage>
</organism>
<comment type="caution">
    <text evidence="3">The sequence shown here is derived from an EMBL/GenBank/DDBJ whole genome shotgun (WGS) entry which is preliminary data.</text>
</comment>
<feature type="chain" id="PRO_5038678168" evidence="1">
    <location>
        <begin position="24"/>
        <end position="291"/>
    </location>
</feature>
<dbReference type="PROSITE" id="PS51257">
    <property type="entry name" value="PROKAR_LIPOPROTEIN"/>
    <property type="match status" value="1"/>
</dbReference>
<feature type="signal peptide" evidence="1">
    <location>
        <begin position="1"/>
        <end position="23"/>
    </location>
</feature>
<dbReference type="EMBL" id="JAAIKC010000001">
    <property type="protein sequence ID" value="NEW04651.1"/>
    <property type="molecule type" value="Genomic_DNA"/>
</dbReference>
<accession>A0A6G3ZST8</accession>